<gene>
    <name evidence="1" type="ORF">KK1_015096</name>
</gene>
<dbReference type="PANTHER" id="PTHR33240:SF8">
    <property type="entry name" value="OS03G0439900 PROTEIN"/>
    <property type="match status" value="1"/>
</dbReference>
<evidence type="ECO:0000313" key="2">
    <source>
        <dbReference type="Proteomes" id="UP000075243"/>
    </source>
</evidence>
<reference evidence="1 2" key="1">
    <citation type="journal article" date="2012" name="Nat. Biotechnol.">
        <title>Draft genome sequence of pigeonpea (Cajanus cajan), an orphan legume crop of resource-poor farmers.</title>
        <authorList>
            <person name="Varshney R.K."/>
            <person name="Chen W."/>
            <person name="Li Y."/>
            <person name="Bharti A.K."/>
            <person name="Saxena R.K."/>
            <person name="Schlueter J.A."/>
            <person name="Donoghue M.T."/>
            <person name="Azam S."/>
            <person name="Fan G."/>
            <person name="Whaley A.M."/>
            <person name="Farmer A.D."/>
            <person name="Sheridan J."/>
            <person name="Iwata A."/>
            <person name="Tuteja R."/>
            <person name="Penmetsa R.V."/>
            <person name="Wu W."/>
            <person name="Upadhyaya H.D."/>
            <person name="Yang S.P."/>
            <person name="Shah T."/>
            <person name="Saxena K.B."/>
            <person name="Michael T."/>
            <person name="McCombie W.R."/>
            <person name="Yang B."/>
            <person name="Zhang G."/>
            <person name="Yang H."/>
            <person name="Wang J."/>
            <person name="Spillane C."/>
            <person name="Cook D.R."/>
            <person name="May G.D."/>
            <person name="Xu X."/>
            <person name="Jackson S.A."/>
        </authorList>
    </citation>
    <scope>NUCLEOTIDE SEQUENCE [LARGE SCALE GENOMIC DNA]</scope>
    <source>
        <strain evidence="2">cv. Asha</strain>
    </source>
</reference>
<protein>
    <submittedName>
        <fullName evidence="1">Uncharacterized protein</fullName>
    </submittedName>
</protein>
<organism evidence="1 2">
    <name type="scientific">Cajanus cajan</name>
    <name type="common">Pigeon pea</name>
    <name type="synonym">Cajanus indicus</name>
    <dbReference type="NCBI Taxonomy" id="3821"/>
    <lineage>
        <taxon>Eukaryota</taxon>
        <taxon>Viridiplantae</taxon>
        <taxon>Streptophyta</taxon>
        <taxon>Embryophyta</taxon>
        <taxon>Tracheophyta</taxon>
        <taxon>Spermatophyta</taxon>
        <taxon>Magnoliopsida</taxon>
        <taxon>eudicotyledons</taxon>
        <taxon>Gunneridae</taxon>
        <taxon>Pentapetalae</taxon>
        <taxon>rosids</taxon>
        <taxon>fabids</taxon>
        <taxon>Fabales</taxon>
        <taxon>Fabaceae</taxon>
        <taxon>Papilionoideae</taxon>
        <taxon>50 kb inversion clade</taxon>
        <taxon>NPAAA clade</taxon>
        <taxon>indigoferoid/millettioid clade</taxon>
        <taxon>Phaseoleae</taxon>
        <taxon>Cajanus</taxon>
    </lineage>
</organism>
<proteinExistence type="predicted"/>
<keyword evidence="2" id="KW-1185">Reference proteome</keyword>
<dbReference type="PANTHER" id="PTHR33240">
    <property type="entry name" value="OS08G0508500 PROTEIN"/>
    <property type="match status" value="1"/>
</dbReference>
<sequence>MGYNVKRVLVDQGSSANILFWEAFVGMKIPNDRLVPYARTLVGFVGDQVMARGYADLKMTFG</sequence>
<dbReference type="Gramene" id="C.cajan_14666.t">
    <property type="protein sequence ID" value="C.cajan_14666.t.cds1"/>
    <property type="gene ID" value="C.cajan_14666"/>
</dbReference>
<accession>A0A151SXZ3</accession>
<evidence type="ECO:0000313" key="1">
    <source>
        <dbReference type="EMBL" id="KYP59660.1"/>
    </source>
</evidence>
<dbReference type="Proteomes" id="UP000075243">
    <property type="component" value="Chromosome 10"/>
</dbReference>
<dbReference type="AlphaFoldDB" id="A0A151SXZ3"/>
<name>A0A151SXZ3_CAJCA</name>
<dbReference type="EMBL" id="CM003612">
    <property type="protein sequence ID" value="KYP59660.1"/>
    <property type="molecule type" value="Genomic_DNA"/>
</dbReference>